<dbReference type="Proteomes" id="UP000186851">
    <property type="component" value="Chromosome"/>
</dbReference>
<dbReference type="KEGG" id="oyw:OdinLCB4_006660"/>
<reference evidence="1" key="2">
    <citation type="journal article" date="2022" name="Nat. Microbiol.">
        <title>A closed Candidatus Odinarchaeum chromosome exposes Asgard archaeal viruses.</title>
        <authorList>
            <person name="Tamarit D."/>
            <person name="Caceres E.F."/>
            <person name="Krupovic M."/>
            <person name="Nijland R."/>
            <person name="Eme L."/>
            <person name="Robinson N.P."/>
            <person name="Ettema T.J.G."/>
        </authorList>
    </citation>
    <scope>NUCLEOTIDE SEQUENCE</scope>
    <source>
        <strain evidence="1">LCB_4</strain>
    </source>
</reference>
<dbReference type="EMBL" id="CP091871">
    <property type="protein sequence ID" value="WEU40147.1"/>
    <property type="molecule type" value="Genomic_DNA"/>
</dbReference>
<proteinExistence type="predicted"/>
<reference evidence="1" key="1">
    <citation type="journal article" date="2017" name="Nature">
        <title>Asgard archaea illuminate the origin of eukaryotic cellular complexity.</title>
        <authorList>
            <person name="Zaremba-Niedzwiedzka K."/>
            <person name="Caceres E.F."/>
            <person name="Saw J.H."/>
            <person name="Backstrom D."/>
            <person name="Juzokaite L."/>
            <person name="Vancaester E."/>
            <person name="Seitz K.W."/>
            <person name="Anantharaman K."/>
            <person name="Starnawski P."/>
            <person name="Kjeldsen K.U."/>
            <person name="Scott M.B."/>
            <person name="Nunoura T."/>
            <person name="Banfield J.F."/>
            <person name="Schramm A."/>
            <person name="Baker B.J."/>
            <person name="Spang A."/>
            <person name="Ettema T.J.G."/>
        </authorList>
    </citation>
    <scope>NUCLEOTIDE SEQUENCE</scope>
    <source>
        <strain evidence="1">LCB_4</strain>
    </source>
</reference>
<evidence type="ECO:0000313" key="2">
    <source>
        <dbReference type="Proteomes" id="UP000186851"/>
    </source>
</evidence>
<organism evidence="1 2">
    <name type="scientific">Odinarchaeota yellowstonii (strain LCB_4)</name>
    <dbReference type="NCBI Taxonomy" id="1841599"/>
    <lineage>
        <taxon>Archaea</taxon>
        <taxon>Promethearchaeati</taxon>
        <taxon>Candidatus Odinarchaeota</taxon>
        <taxon>Candidatus Odinarchaeia</taxon>
        <taxon>Candidatus Odinarchaeales</taxon>
        <taxon>Candidatus Odinarchaeaceae</taxon>
        <taxon>Candidatus Odinarchaeum</taxon>
    </lineage>
</organism>
<sequence>MSSEIGEIKAGITLTAILELFDEIFVGRKVTKEGLVIYQVEGPSEPICAFRVEGDKIVFTPESKFGGKEKEIKELIEKRVGLIEYAPQPLIEKPVKEQLFIPVEDAIKREEIEPELSSKETKPIIPSTPGIAECVDTVPGSILDFEGSPFQILTEQQPIPSTSYMVSLGKYKNEWAVAVTRGRKVIGVEKISALETNVIIGAIQKIIVIPLFSPYAVSRAVGRLLEEVKSKK</sequence>
<protein>
    <submittedName>
        <fullName evidence="1">Uncharacterized protein</fullName>
    </submittedName>
</protein>
<name>A0AAF0D1T9_ODILC</name>
<gene>
    <name evidence="1" type="ORF">OdinLCB4_006660</name>
</gene>
<accession>A0AAF0D1T9</accession>
<evidence type="ECO:0000313" key="1">
    <source>
        <dbReference type="EMBL" id="WEU40147.1"/>
    </source>
</evidence>
<dbReference type="AlphaFoldDB" id="A0AAF0D1T9"/>